<dbReference type="PANTHER" id="PTHR11626:SF2">
    <property type="entry name" value="SQUALENE SYNTHASE"/>
    <property type="match status" value="1"/>
</dbReference>
<gene>
    <name evidence="2" type="ORF">FJV41_22945</name>
</gene>
<dbReference type="InterPro" id="IPR044844">
    <property type="entry name" value="Trans_IPPS_euk-type"/>
</dbReference>
<evidence type="ECO:0000313" key="3">
    <source>
        <dbReference type="Proteomes" id="UP000315369"/>
    </source>
</evidence>
<dbReference type="SFLD" id="SFLDG01018">
    <property type="entry name" value="Squalene/Phytoene_Synthase_Lik"/>
    <property type="match status" value="1"/>
</dbReference>
<keyword evidence="1" id="KW-0808">Transferase</keyword>
<dbReference type="SFLD" id="SFLDS00005">
    <property type="entry name" value="Isoprenoid_Synthase_Type_I"/>
    <property type="match status" value="1"/>
</dbReference>
<dbReference type="AlphaFoldDB" id="A0A540WYR8"/>
<reference evidence="2 3" key="1">
    <citation type="submission" date="2019-06" db="EMBL/GenBank/DDBJ databases">
        <authorList>
            <person name="Livingstone P."/>
            <person name="Whitworth D."/>
        </authorList>
    </citation>
    <scope>NUCLEOTIDE SEQUENCE [LARGE SCALE GENOMIC DNA]</scope>
    <source>
        <strain evidence="2 3">AM401</strain>
    </source>
</reference>
<keyword evidence="3" id="KW-1185">Reference proteome</keyword>
<comment type="caution">
    <text evidence="2">The sequence shown here is derived from an EMBL/GenBank/DDBJ whole genome shotgun (WGS) entry which is preliminary data.</text>
</comment>
<protein>
    <submittedName>
        <fullName evidence="2">Squalene synthase</fullName>
    </submittedName>
</protein>
<sequence>MVALEESFCRTVLPRVSRTFALNIPLLPEPLDLAVTVAYLLCRIADTLEDEARLPFQEALFEELASLVELKPGWEGRAQAFARRAGAALRASAPEAEVELVAGTSTVLKTLASLPSWVHPHVARCVRIMTDGMNQIQRRYGGDGPVVGLPDLQASFAYCYCVAGVVGEMLTGLFIAYSPLVTPPRQALLEPRATAFGRALQLTNILKDVREDLDRGTCWLPLDRMGAYGLEPATLALPSHRARAMALHSELVEVARRELDEALEYSLAIPPEEPGLRLFCLYPLFFAVLTLNVVEGNPAVFDPTPVKLGRDAVRTLMLLTQERVASDSALRALYVDCSQAAQGVEAVR</sequence>
<dbReference type="InterPro" id="IPR002060">
    <property type="entry name" value="Squ/phyt_synthse"/>
</dbReference>
<dbReference type="PANTHER" id="PTHR11626">
    <property type="entry name" value="FARNESYL-DIPHOSPHATE FARNESYLTRANSFERASE"/>
    <property type="match status" value="1"/>
</dbReference>
<dbReference type="Gene3D" id="1.10.600.10">
    <property type="entry name" value="Farnesyl Diphosphate Synthase"/>
    <property type="match status" value="1"/>
</dbReference>
<dbReference type="Proteomes" id="UP000315369">
    <property type="component" value="Unassembled WGS sequence"/>
</dbReference>
<dbReference type="InterPro" id="IPR008949">
    <property type="entry name" value="Isoprenoid_synthase_dom_sf"/>
</dbReference>
<dbReference type="EMBL" id="VIFM01000094">
    <property type="protein sequence ID" value="TQF13604.1"/>
    <property type="molecule type" value="Genomic_DNA"/>
</dbReference>
<dbReference type="Pfam" id="PF00494">
    <property type="entry name" value="SQS_PSY"/>
    <property type="match status" value="1"/>
</dbReference>
<evidence type="ECO:0000256" key="1">
    <source>
        <dbReference type="ARBA" id="ARBA00022679"/>
    </source>
</evidence>
<dbReference type="InterPro" id="IPR019845">
    <property type="entry name" value="Squalene/phytoene_synthase_CS"/>
</dbReference>
<name>A0A540WYR8_9BACT</name>
<dbReference type="SUPFAM" id="SSF48576">
    <property type="entry name" value="Terpenoid synthases"/>
    <property type="match status" value="1"/>
</dbReference>
<proteinExistence type="predicted"/>
<dbReference type="RefSeq" id="WP_141644666.1">
    <property type="nucleotide sequence ID" value="NZ_VIFM01000094.1"/>
</dbReference>
<dbReference type="GO" id="GO:0045338">
    <property type="term" value="P:farnesyl diphosphate metabolic process"/>
    <property type="evidence" value="ECO:0007669"/>
    <property type="project" value="InterPro"/>
</dbReference>
<evidence type="ECO:0000313" key="2">
    <source>
        <dbReference type="EMBL" id="TQF13604.1"/>
    </source>
</evidence>
<dbReference type="PROSITE" id="PS01044">
    <property type="entry name" value="SQUALEN_PHYTOEN_SYN_1"/>
    <property type="match status" value="1"/>
</dbReference>
<accession>A0A540WYR8</accession>
<dbReference type="GO" id="GO:0051996">
    <property type="term" value="F:squalene synthase [NAD(P)H] activity"/>
    <property type="evidence" value="ECO:0007669"/>
    <property type="project" value="InterPro"/>
</dbReference>
<dbReference type="OrthoDB" id="9807580at2"/>
<organism evidence="2 3">
    <name type="scientific">Myxococcus llanfairpwllgwyngyllgogerychwyrndrobwllllantysiliogogogochensis</name>
    <dbReference type="NCBI Taxonomy" id="2590453"/>
    <lineage>
        <taxon>Bacteria</taxon>
        <taxon>Pseudomonadati</taxon>
        <taxon>Myxococcota</taxon>
        <taxon>Myxococcia</taxon>
        <taxon>Myxococcales</taxon>
        <taxon>Cystobacterineae</taxon>
        <taxon>Myxococcaceae</taxon>
        <taxon>Myxococcus</taxon>
    </lineage>
</organism>